<evidence type="ECO:0000313" key="1">
    <source>
        <dbReference type="EMBL" id="CAG8798699.1"/>
    </source>
</evidence>
<dbReference type="Proteomes" id="UP000789396">
    <property type="component" value="Unassembled WGS sequence"/>
</dbReference>
<feature type="non-terminal residue" evidence="1">
    <location>
        <position position="1"/>
    </location>
</feature>
<evidence type="ECO:0000313" key="2">
    <source>
        <dbReference type="Proteomes" id="UP000789396"/>
    </source>
</evidence>
<reference evidence="1" key="1">
    <citation type="submission" date="2021-06" db="EMBL/GenBank/DDBJ databases">
        <authorList>
            <person name="Kallberg Y."/>
            <person name="Tangrot J."/>
            <person name="Rosling A."/>
        </authorList>
    </citation>
    <scope>NUCLEOTIDE SEQUENCE</scope>
    <source>
        <strain evidence="1">IN212</strain>
    </source>
</reference>
<keyword evidence="2" id="KW-1185">Reference proteome</keyword>
<feature type="non-terminal residue" evidence="1">
    <location>
        <position position="139"/>
    </location>
</feature>
<dbReference type="OrthoDB" id="2411751at2759"/>
<sequence>NPEIKELFEFLYPLIKLPSRQDLGGRILAESAYKITKSIKNLAQQDKNAENISGECTKWLNVQYRTEKILDDLKNKEIKVNAVIIDCGSKYEAASHYLCFASIIKTRAALKNLATKIEEGVDENFKDFPEDIFLNISNN</sequence>
<name>A0A9N9P816_9GLOM</name>
<accession>A0A9N9P816</accession>
<proteinExistence type="predicted"/>
<dbReference type="EMBL" id="CAJVPZ010069124">
    <property type="protein sequence ID" value="CAG8798699.1"/>
    <property type="molecule type" value="Genomic_DNA"/>
</dbReference>
<dbReference type="AlphaFoldDB" id="A0A9N9P816"/>
<gene>
    <name evidence="1" type="ORF">RFULGI_LOCUS17510</name>
</gene>
<protein>
    <submittedName>
        <fullName evidence="1">11897_t:CDS:1</fullName>
    </submittedName>
</protein>
<organism evidence="1 2">
    <name type="scientific">Racocetra fulgida</name>
    <dbReference type="NCBI Taxonomy" id="60492"/>
    <lineage>
        <taxon>Eukaryota</taxon>
        <taxon>Fungi</taxon>
        <taxon>Fungi incertae sedis</taxon>
        <taxon>Mucoromycota</taxon>
        <taxon>Glomeromycotina</taxon>
        <taxon>Glomeromycetes</taxon>
        <taxon>Diversisporales</taxon>
        <taxon>Gigasporaceae</taxon>
        <taxon>Racocetra</taxon>
    </lineage>
</organism>
<comment type="caution">
    <text evidence="1">The sequence shown here is derived from an EMBL/GenBank/DDBJ whole genome shotgun (WGS) entry which is preliminary data.</text>
</comment>